<dbReference type="PANTHER" id="PTHR43798">
    <property type="entry name" value="MONOACYLGLYCEROL LIPASE"/>
    <property type="match status" value="1"/>
</dbReference>
<evidence type="ECO:0000313" key="3">
    <source>
        <dbReference type="EMBL" id="MFB9758686.1"/>
    </source>
</evidence>
<dbReference type="InterPro" id="IPR029058">
    <property type="entry name" value="AB_hydrolase_fold"/>
</dbReference>
<dbReference type="PANTHER" id="PTHR43798:SF31">
    <property type="entry name" value="AB HYDROLASE SUPERFAMILY PROTEIN YCLE"/>
    <property type="match status" value="1"/>
</dbReference>
<proteinExistence type="predicted"/>
<name>A0ABV5WDJ9_9BACI</name>
<dbReference type="InterPro" id="IPR050266">
    <property type="entry name" value="AB_hydrolase_sf"/>
</dbReference>
<protein>
    <submittedName>
        <fullName evidence="3">Alpha/beta fold hydrolase</fullName>
    </submittedName>
</protein>
<comment type="caution">
    <text evidence="3">The sequence shown here is derived from an EMBL/GenBank/DDBJ whole genome shotgun (WGS) entry which is preliminary data.</text>
</comment>
<dbReference type="Gene3D" id="3.40.50.1820">
    <property type="entry name" value="alpha/beta hydrolase"/>
    <property type="match status" value="1"/>
</dbReference>
<sequence length="270" mass="30451">MKHPLIYNQSIHYIEKGQGAPIIFIHGVGLDLNIWSNQVQALSSQYRVICYDMLGHGQSACPPGPYTLEQFVKQLDELFSNLSLSQAHLVGFSMGGMVAQAYAIRYPEKVSSLTIMSSVAKRSEEQRQGVLARVKEVEKQGHKATITAAIQRWFNKPFMEKHPEVVTQIQQRLENNQPNAYLSAYRVFATADEELYEQLAQIQCPTLIVTGELDQGSTSEMAELMVKQIPHSEVVIFPGIKHMLPIEAAESLNQLLLFQLEKYSKKETTK</sequence>
<dbReference type="SUPFAM" id="SSF53474">
    <property type="entry name" value="alpha/beta-Hydrolases"/>
    <property type="match status" value="1"/>
</dbReference>
<evidence type="ECO:0000256" key="1">
    <source>
        <dbReference type="ARBA" id="ARBA00022801"/>
    </source>
</evidence>
<keyword evidence="4" id="KW-1185">Reference proteome</keyword>
<keyword evidence="1 3" id="KW-0378">Hydrolase</keyword>
<evidence type="ECO:0000259" key="2">
    <source>
        <dbReference type="Pfam" id="PF00561"/>
    </source>
</evidence>
<feature type="domain" description="AB hydrolase-1" evidence="2">
    <location>
        <begin position="21"/>
        <end position="248"/>
    </location>
</feature>
<dbReference type="EMBL" id="JBHMAF010000038">
    <property type="protein sequence ID" value="MFB9758686.1"/>
    <property type="molecule type" value="Genomic_DNA"/>
</dbReference>
<dbReference type="InterPro" id="IPR000073">
    <property type="entry name" value="AB_hydrolase_1"/>
</dbReference>
<organism evidence="3 4">
    <name type="scientific">Ectobacillus funiculus</name>
    <dbReference type="NCBI Taxonomy" id="137993"/>
    <lineage>
        <taxon>Bacteria</taxon>
        <taxon>Bacillati</taxon>
        <taxon>Bacillota</taxon>
        <taxon>Bacilli</taxon>
        <taxon>Bacillales</taxon>
        <taxon>Bacillaceae</taxon>
        <taxon>Ectobacillus</taxon>
    </lineage>
</organism>
<dbReference type="Pfam" id="PF00561">
    <property type="entry name" value="Abhydrolase_1"/>
    <property type="match status" value="1"/>
</dbReference>
<dbReference type="Proteomes" id="UP001589609">
    <property type="component" value="Unassembled WGS sequence"/>
</dbReference>
<accession>A0ABV5WDJ9</accession>
<gene>
    <name evidence="3" type="ORF">ACFFMS_09280</name>
</gene>
<dbReference type="RefSeq" id="WP_379948977.1">
    <property type="nucleotide sequence ID" value="NZ_JBHMAF010000038.1"/>
</dbReference>
<dbReference type="PRINTS" id="PR00111">
    <property type="entry name" value="ABHYDROLASE"/>
</dbReference>
<reference evidence="3 4" key="1">
    <citation type="submission" date="2024-09" db="EMBL/GenBank/DDBJ databases">
        <authorList>
            <person name="Sun Q."/>
            <person name="Mori K."/>
        </authorList>
    </citation>
    <scope>NUCLEOTIDE SEQUENCE [LARGE SCALE GENOMIC DNA]</scope>
    <source>
        <strain evidence="3 4">JCM 11201</strain>
    </source>
</reference>
<evidence type="ECO:0000313" key="4">
    <source>
        <dbReference type="Proteomes" id="UP001589609"/>
    </source>
</evidence>
<dbReference type="GO" id="GO:0016787">
    <property type="term" value="F:hydrolase activity"/>
    <property type="evidence" value="ECO:0007669"/>
    <property type="project" value="UniProtKB-KW"/>
</dbReference>